<dbReference type="GO" id="GO:0048731">
    <property type="term" value="P:system development"/>
    <property type="evidence" value="ECO:0007669"/>
    <property type="project" value="UniProtKB-ARBA"/>
</dbReference>
<accession>A0A6P8S1T3</accession>
<dbReference type="Gene3D" id="2.10.90.10">
    <property type="entry name" value="Cystine-knot cytokines"/>
    <property type="match status" value="1"/>
</dbReference>
<evidence type="ECO:0000256" key="4">
    <source>
        <dbReference type="ARBA" id="ARBA00022525"/>
    </source>
</evidence>
<evidence type="ECO:0000256" key="14">
    <source>
        <dbReference type="ARBA" id="ARBA00045656"/>
    </source>
</evidence>
<evidence type="ECO:0000256" key="9">
    <source>
        <dbReference type="ARBA" id="ARBA00023157"/>
    </source>
</evidence>
<dbReference type="OrthoDB" id="5949851at2759"/>
<comment type="function">
    <text evidence="15">Required to maintain the Transforming growth factor beta-3 (TGF-beta-3) chain in a latent state during storage in extracellular matrix. Associates non-covalently with TGF-beta-3 and regulates its activation via interaction with 'milieu molecules', such as LTBP1 and LRRC32/GARP, that control activation of TGF-beta-3. Interaction with integrins results in distortion of the Latency-associated peptide chain and subsequent release of the active TGF-beta-3.</text>
</comment>
<dbReference type="InterPro" id="IPR029034">
    <property type="entry name" value="Cystine-knot_cytokine"/>
</dbReference>
<dbReference type="AlphaFoldDB" id="A0A6P8S1T3"/>
<dbReference type="PRINTS" id="PR01425">
    <property type="entry name" value="TGFBETA2"/>
</dbReference>
<gene>
    <name evidence="22" type="primary">LOC117365102</name>
</gene>
<comment type="function">
    <text evidence="1">Transforming growth factor beta-3 proprotein: Precursor of the Latency-associated peptide (LAP) and Transforming growth factor beta-3 (TGF-beta-3) chains, which constitute the regulatory and active subunit of TGF-beta-3, respectively.</text>
</comment>
<feature type="signal peptide" evidence="17">
    <location>
        <begin position="1"/>
        <end position="19"/>
    </location>
</feature>
<keyword evidence="11 17" id="KW-0497">Mitogen</keyword>
<evidence type="ECO:0000256" key="15">
    <source>
        <dbReference type="ARBA" id="ARBA00045988"/>
    </source>
</evidence>
<dbReference type="GO" id="GO:0005615">
    <property type="term" value="C:extracellular space"/>
    <property type="evidence" value="ECO:0007669"/>
    <property type="project" value="UniProtKB-UniRule"/>
</dbReference>
<dbReference type="Gene3D" id="2.60.120.970">
    <property type="match status" value="1"/>
</dbReference>
<evidence type="ECO:0000256" key="1">
    <source>
        <dbReference type="ARBA" id="ARBA00003972"/>
    </source>
</evidence>
<comment type="similarity">
    <text evidence="3 17 19">Belongs to the TGF-beta family.</text>
</comment>
<dbReference type="PRINTS" id="PR01423">
    <property type="entry name" value="TGFBETA"/>
</dbReference>
<dbReference type="NCBIfam" id="NF033679">
    <property type="entry name" value="DNRLRE_dom"/>
    <property type="match status" value="1"/>
</dbReference>
<dbReference type="GO" id="GO:0051781">
    <property type="term" value="P:positive regulation of cell division"/>
    <property type="evidence" value="ECO:0007669"/>
    <property type="project" value="UniProtKB-UniRule"/>
</dbReference>
<feature type="domain" description="TGF-beta family profile" evidence="20">
    <location>
        <begin position="294"/>
        <end position="409"/>
    </location>
</feature>
<dbReference type="GO" id="GO:0005125">
    <property type="term" value="F:cytokine activity"/>
    <property type="evidence" value="ECO:0007669"/>
    <property type="project" value="TreeGrafter"/>
</dbReference>
<evidence type="ECO:0000256" key="13">
    <source>
        <dbReference type="ARBA" id="ARBA00045470"/>
    </source>
</evidence>
<dbReference type="RefSeq" id="XP_033810951.1">
    <property type="nucleotide sequence ID" value="XM_033955060.1"/>
</dbReference>
<proteinExistence type="inferred from homology"/>
<feature type="disulfide bond" evidence="18">
    <location>
        <begin position="341"/>
        <end position="406"/>
    </location>
</feature>
<evidence type="ECO:0000256" key="6">
    <source>
        <dbReference type="ARBA" id="ARBA00022685"/>
    </source>
</evidence>
<evidence type="ECO:0000256" key="2">
    <source>
        <dbReference type="ARBA" id="ARBA00004498"/>
    </source>
</evidence>
<dbReference type="PIRSF" id="PIRSF001787">
    <property type="entry name" value="TGF-beta"/>
    <property type="match status" value="1"/>
</dbReference>
<dbReference type="KEGG" id="gsh:117365102"/>
<keyword evidence="6" id="KW-0165">Cleavage on pair of basic residues</keyword>
<keyword evidence="5" id="KW-0272">Extracellular matrix</keyword>
<dbReference type="PROSITE" id="PS51362">
    <property type="entry name" value="TGF_BETA_2"/>
    <property type="match status" value="1"/>
</dbReference>
<reference evidence="22" key="1">
    <citation type="submission" date="2025-08" db="UniProtKB">
        <authorList>
            <consortium name="RefSeq"/>
        </authorList>
    </citation>
    <scope>IDENTIFICATION</scope>
</reference>
<evidence type="ECO:0000259" key="20">
    <source>
        <dbReference type="PROSITE" id="PS51362"/>
    </source>
</evidence>
<dbReference type="PROSITE" id="PS00250">
    <property type="entry name" value="TGF_BETA_1"/>
    <property type="match status" value="1"/>
</dbReference>
<dbReference type="FunFam" id="2.10.90.10:FF:000004">
    <property type="entry name" value="Transforming growth factor beta"/>
    <property type="match status" value="1"/>
</dbReference>
<evidence type="ECO:0000256" key="16">
    <source>
        <dbReference type="ARBA" id="ARBA00046153"/>
    </source>
</evidence>
<dbReference type="Proteomes" id="UP000515159">
    <property type="component" value="Chromosome 8"/>
</dbReference>
<sequence>MHVLLLCISFLELARELLALSTCQPFNLEDFKAKRIEAVRGQILSKLRFMDPPEETVAPAEVPPEVMLLYNSTKELLKERAKELASLCEPGSSEEDYYAKEVQKIDMLQYSERENVISTSSHSSFFRILRFDVSSLERNSSNMVKAELRIFKVPNPTSRVTEQRVELYQILKARDRTAPSQRYIHSRNLRPGSKAEWLSFDVTDTVNEWLSKRDRNLGFKISVHCPCCTYISSSNNIVPNKSEELEARFVGLDDNLIMDFPKAKWKQDLSSKMPHLILTLLPSYRHETSQKSQRKRRAAETPTCTRSTDQGCCLRSLFIDFRKDLNWKWIHEPKGYKANFCAGNCPYLWSADTQYNMVLPLYNKMNPDASVTPCCVPQDLEPLTIIYYVGRTPKVEQLSNMVVKSCKCR</sequence>
<feature type="disulfide bond" evidence="18">
    <location>
        <begin position="345"/>
        <end position="408"/>
    </location>
</feature>
<dbReference type="GO" id="GO:0009887">
    <property type="term" value="P:animal organ morphogenesis"/>
    <property type="evidence" value="ECO:0007669"/>
    <property type="project" value="UniProtKB-ARBA"/>
</dbReference>
<evidence type="ECO:0000256" key="12">
    <source>
        <dbReference type="ARBA" id="ARBA00034081"/>
    </source>
</evidence>
<comment type="function">
    <text evidence="16">Transforming growth factor beta-3: Multifunctional protein that regulates embryogenesis and cell differentiation and is required in various processes such as secondary palate development. Activation into mature form follows different steps: following cleavage of the proprotein in the Golgi apparatus, Latency-associated peptide (LAP) and Transforming growth factor beta-3 (TGF-beta-3) chains remain non-covalently linked rendering TGF-beta-3 inactive during storage in extracellular matrix. At the same time, LAP chain interacts with 'milieu molecules', such as LTBP1 and LRRC32/GARP that control activation of TGF-beta-3 and maintain it in a latent state during storage in extracellular milieus. TGF-beta-3 is released from LAP by integrins: integrin-binding results in distortion of the LAP chain and subsequent release of the active TGF-beta-3. Once activated following release of LAP, TGF-beta-3 acts by binding to TGF-beta receptors (TGFBR1 and TGFBR2), which transduce signal.</text>
</comment>
<feature type="disulfide bond" evidence="18">
    <location>
        <begin position="312"/>
        <end position="375"/>
    </location>
</feature>
<evidence type="ECO:0000313" key="21">
    <source>
        <dbReference type="Proteomes" id="UP000515159"/>
    </source>
</evidence>
<keyword evidence="7 17" id="KW-0732">Signal</keyword>
<comment type="subunit">
    <text evidence="17">Homodimer; disulfide-linked.</text>
</comment>
<dbReference type="SMART" id="SM00204">
    <property type="entry name" value="TGFB"/>
    <property type="match status" value="1"/>
</dbReference>
<dbReference type="InterPro" id="IPR017948">
    <property type="entry name" value="TGFb_CS"/>
</dbReference>
<evidence type="ECO:0000256" key="3">
    <source>
        <dbReference type="ARBA" id="ARBA00006656"/>
    </source>
</evidence>
<name>A0A6P8S1T3_GEOSA</name>
<dbReference type="InterPro" id="IPR016319">
    <property type="entry name" value="TGF-beta"/>
</dbReference>
<dbReference type="FunFam" id="2.60.120.970:FF:000006">
    <property type="entry name" value="Transforming growth factor beta"/>
    <property type="match status" value="1"/>
</dbReference>
<keyword evidence="8 17" id="KW-0339">Growth factor</keyword>
<evidence type="ECO:0000256" key="8">
    <source>
        <dbReference type="ARBA" id="ARBA00023030"/>
    </source>
</evidence>
<feature type="disulfide bond" description="Interchain" evidence="18">
    <location>
        <position position="374"/>
    </location>
</feature>
<keyword evidence="9 18" id="KW-1015">Disulfide bond</keyword>
<evidence type="ECO:0000313" key="22">
    <source>
        <dbReference type="RefSeq" id="XP_033810951.1"/>
    </source>
</evidence>
<protein>
    <recommendedName>
        <fullName evidence="17">Transforming growth factor beta</fullName>
    </recommendedName>
</protein>
<dbReference type="GO" id="GO:0042127">
    <property type="term" value="P:regulation of cell population proliferation"/>
    <property type="evidence" value="ECO:0007669"/>
    <property type="project" value="TreeGrafter"/>
</dbReference>
<evidence type="ECO:0000256" key="7">
    <source>
        <dbReference type="ARBA" id="ARBA00022729"/>
    </source>
</evidence>
<dbReference type="InterPro" id="IPR001839">
    <property type="entry name" value="TGF-b_C"/>
</dbReference>
<dbReference type="PANTHER" id="PTHR11848">
    <property type="entry name" value="TGF-BETA FAMILY"/>
    <property type="match status" value="1"/>
</dbReference>
<keyword evidence="10" id="KW-0325">Glycoprotein</keyword>
<comment type="subcellular location">
    <subcellularLocation>
        <location evidence="2">Secreted</location>
        <location evidence="2">Extracellular space</location>
        <location evidence="2">Extracellular matrix</location>
    </subcellularLocation>
</comment>
<evidence type="ECO:0000256" key="5">
    <source>
        <dbReference type="ARBA" id="ARBA00022530"/>
    </source>
</evidence>
<dbReference type="InterPro" id="IPR015615">
    <property type="entry name" value="TGF-beta-rel"/>
</dbReference>
<dbReference type="Pfam" id="PF00019">
    <property type="entry name" value="TGF_beta"/>
    <property type="match status" value="1"/>
</dbReference>
<dbReference type="InterPro" id="IPR003940">
    <property type="entry name" value="TGFb2"/>
</dbReference>
<dbReference type="Pfam" id="PF00688">
    <property type="entry name" value="TGFb_propeptide"/>
    <property type="match status" value="1"/>
</dbReference>
<dbReference type="InterPro" id="IPR001111">
    <property type="entry name" value="TGF-b_propeptide"/>
</dbReference>
<comment type="function">
    <text evidence="13">Multifunctional protein that regulates various processes such as angiogenesis and heart development. Activation into mature form follows different steps: following cleavage of the proprotein in the Golgi apparatus, Latency-associated peptide (LAP) and Transforming growth factor beta-2 (TGF-beta-2) chains remain non-covalently linked rendering TGF-beta-2 inactive during storage in extracellular matrix. At the same time, LAP chain interacts with 'milieu molecules', such as LTBP1 and LRRC32/GARP, that control activation of TGF-beta-2 and maintain it in a latent state during storage in extracellular milieus. Once activated following release of LAP, TGF-beta-2 acts by binding to TGF-beta receptors (TGFBR1 and TGFBR2), which transduce signal.</text>
</comment>
<keyword evidence="4 17" id="KW-0964">Secreted</keyword>
<feature type="disulfide bond" evidence="18">
    <location>
        <begin position="304"/>
        <end position="313"/>
    </location>
</feature>
<feature type="chain" id="PRO_5028557193" description="Transforming growth factor beta" evidence="17">
    <location>
        <begin position="20"/>
        <end position="409"/>
    </location>
</feature>
<keyword evidence="21" id="KW-1185">Reference proteome</keyword>
<dbReference type="GO" id="GO:0005160">
    <property type="term" value="F:transforming growth factor beta receptor binding"/>
    <property type="evidence" value="ECO:0007669"/>
    <property type="project" value="InterPro"/>
</dbReference>
<evidence type="ECO:0000256" key="10">
    <source>
        <dbReference type="ARBA" id="ARBA00023180"/>
    </source>
</evidence>
<comment type="function">
    <text evidence="12">Precursor of the Latency-associated peptide (LAP) and Transforming growth factor beta-2 (TGF-beta-2) chains, which constitute the regulatory and active subunit of TGF-beta-2, respectively.</text>
</comment>
<comment type="function">
    <text evidence="14">Required to maintain the Transforming growth factor beta-2 (TGF-beta-2) chain in a latent state during storage in extracellular matrix. Associates non-covalently with TGF-beta-2 and regulates its activation via interaction with 'milieu molecules', such as LTBP1 and LRRC32/GARP, that control activation of TGF-beta-2.</text>
</comment>
<dbReference type="GO" id="GO:0007179">
    <property type="term" value="P:transforming growth factor beta receptor signaling pathway"/>
    <property type="evidence" value="ECO:0007669"/>
    <property type="project" value="TreeGrafter"/>
</dbReference>
<evidence type="ECO:0000256" key="11">
    <source>
        <dbReference type="ARBA" id="ARBA00023246"/>
    </source>
</evidence>
<dbReference type="InParanoid" id="A0A6P8S1T3"/>
<dbReference type="GO" id="GO:0008083">
    <property type="term" value="F:growth factor activity"/>
    <property type="evidence" value="ECO:0007669"/>
    <property type="project" value="UniProtKB-UniRule"/>
</dbReference>
<dbReference type="PANTHER" id="PTHR11848:SF249">
    <property type="entry name" value="TRANSFORMING GROWTH FACTOR BETA"/>
    <property type="match status" value="1"/>
</dbReference>
<dbReference type="SUPFAM" id="SSF57501">
    <property type="entry name" value="Cystine-knot cytokines"/>
    <property type="match status" value="1"/>
</dbReference>
<evidence type="ECO:0000256" key="19">
    <source>
        <dbReference type="RuleBase" id="RU000354"/>
    </source>
</evidence>
<dbReference type="GeneID" id="117365102"/>
<evidence type="ECO:0000256" key="17">
    <source>
        <dbReference type="PIRNR" id="PIRNR001787"/>
    </source>
</evidence>
<dbReference type="GO" id="GO:0009888">
    <property type="term" value="P:tissue development"/>
    <property type="evidence" value="ECO:0007669"/>
    <property type="project" value="UniProtKB-ARBA"/>
</dbReference>
<evidence type="ECO:0000256" key="18">
    <source>
        <dbReference type="PIRSR" id="PIRSR001787-1"/>
    </source>
</evidence>
<organism evidence="21 22">
    <name type="scientific">Geotrypetes seraphini</name>
    <name type="common">Gaboon caecilian</name>
    <name type="synonym">Caecilia seraphini</name>
    <dbReference type="NCBI Taxonomy" id="260995"/>
    <lineage>
        <taxon>Eukaryota</taxon>
        <taxon>Metazoa</taxon>
        <taxon>Chordata</taxon>
        <taxon>Craniata</taxon>
        <taxon>Vertebrata</taxon>
        <taxon>Euteleostomi</taxon>
        <taxon>Amphibia</taxon>
        <taxon>Gymnophiona</taxon>
        <taxon>Geotrypetes</taxon>
    </lineage>
</organism>